<feature type="compositionally biased region" description="Polar residues" evidence="2">
    <location>
        <begin position="2473"/>
        <end position="2482"/>
    </location>
</feature>
<accession>A0A1I7AKH0</accession>
<dbReference type="Gene3D" id="2.170.16.10">
    <property type="entry name" value="Hedgehog/Intein (Hint) domain"/>
    <property type="match status" value="1"/>
</dbReference>
<feature type="region of interest" description="Disordered" evidence="2">
    <location>
        <begin position="745"/>
        <end position="764"/>
    </location>
</feature>
<organism evidence="4 5">
    <name type="scientific">Actinopolyspora righensis</name>
    <dbReference type="NCBI Taxonomy" id="995060"/>
    <lineage>
        <taxon>Bacteria</taxon>
        <taxon>Bacillati</taxon>
        <taxon>Actinomycetota</taxon>
        <taxon>Actinomycetes</taxon>
        <taxon>Actinopolysporales</taxon>
        <taxon>Actinopolysporaceae</taxon>
        <taxon>Actinopolyspora</taxon>
        <taxon>Actinopolyspora alba group</taxon>
    </lineage>
</organism>
<dbReference type="Pfam" id="PF14412">
    <property type="entry name" value="AHH"/>
    <property type="match status" value="1"/>
</dbReference>
<feature type="domain" description="Laminin G" evidence="3">
    <location>
        <begin position="1024"/>
        <end position="1215"/>
    </location>
</feature>
<dbReference type="EMBL" id="FPAT01000007">
    <property type="protein sequence ID" value="SFT75428.1"/>
    <property type="molecule type" value="Genomic_DNA"/>
</dbReference>
<feature type="region of interest" description="Disordered" evidence="2">
    <location>
        <begin position="1800"/>
        <end position="1831"/>
    </location>
</feature>
<dbReference type="Proteomes" id="UP000199165">
    <property type="component" value="Unassembled WGS sequence"/>
</dbReference>
<feature type="region of interest" description="Disordered" evidence="2">
    <location>
        <begin position="3209"/>
        <end position="3240"/>
    </location>
</feature>
<dbReference type="SMART" id="SM00306">
    <property type="entry name" value="HintN"/>
    <property type="match status" value="1"/>
</dbReference>
<feature type="region of interest" description="Disordered" evidence="2">
    <location>
        <begin position="2140"/>
        <end position="2170"/>
    </location>
</feature>
<gene>
    <name evidence="4" type="ORF">SAMN04487904_107158</name>
</gene>
<dbReference type="SUPFAM" id="SSF51294">
    <property type="entry name" value="Hedgehog/intein (Hint) domain"/>
    <property type="match status" value="1"/>
</dbReference>
<dbReference type="Gene3D" id="2.180.10.10">
    <property type="entry name" value="RHS repeat-associated core"/>
    <property type="match status" value="6"/>
</dbReference>
<feature type="region of interest" description="Disordered" evidence="2">
    <location>
        <begin position="3127"/>
        <end position="3173"/>
    </location>
</feature>
<dbReference type="NCBIfam" id="TIGR03696">
    <property type="entry name" value="Rhs_assc_core"/>
    <property type="match status" value="1"/>
</dbReference>
<dbReference type="Gene3D" id="2.60.120.200">
    <property type="match status" value="3"/>
</dbReference>
<reference evidence="5" key="1">
    <citation type="submission" date="2016-10" db="EMBL/GenBank/DDBJ databases">
        <authorList>
            <person name="Varghese N."/>
            <person name="Submissions S."/>
        </authorList>
    </citation>
    <scope>NUCLEOTIDE SEQUENCE [LARGE SCALE GENOMIC DNA]</scope>
    <source>
        <strain evidence="5">DSM 45501</strain>
    </source>
</reference>
<evidence type="ECO:0000256" key="1">
    <source>
        <dbReference type="ARBA" id="ARBA00022737"/>
    </source>
</evidence>
<dbReference type="PANTHER" id="PTHR32305:SF15">
    <property type="entry name" value="PROTEIN RHSA-RELATED"/>
    <property type="match status" value="1"/>
</dbReference>
<dbReference type="NCBIfam" id="TIGR01643">
    <property type="entry name" value="YD_repeat_2x"/>
    <property type="match status" value="10"/>
</dbReference>
<keyword evidence="5" id="KW-1185">Reference proteome</keyword>
<dbReference type="InterPro" id="IPR056823">
    <property type="entry name" value="TEN-like_YD-shell"/>
</dbReference>
<dbReference type="STRING" id="995060.SAMN04487904_107158"/>
<dbReference type="InterPro" id="IPR003587">
    <property type="entry name" value="Hint_dom_N"/>
</dbReference>
<feature type="domain" description="Laminin G" evidence="3">
    <location>
        <begin position="1534"/>
        <end position="1716"/>
    </location>
</feature>
<dbReference type="InterPro" id="IPR013320">
    <property type="entry name" value="ConA-like_dom_sf"/>
</dbReference>
<dbReference type="InterPro" id="IPR022385">
    <property type="entry name" value="Rhs_assc_core"/>
</dbReference>
<dbReference type="Pfam" id="PF07591">
    <property type="entry name" value="PT-HINT"/>
    <property type="match status" value="1"/>
</dbReference>
<dbReference type="InterPro" id="IPR013783">
    <property type="entry name" value="Ig-like_fold"/>
</dbReference>
<feature type="compositionally biased region" description="Polar residues" evidence="2">
    <location>
        <begin position="2448"/>
        <end position="2457"/>
    </location>
</feature>
<feature type="compositionally biased region" description="Polar residues" evidence="2">
    <location>
        <begin position="745"/>
        <end position="757"/>
    </location>
</feature>
<feature type="region of interest" description="Disordered" evidence="2">
    <location>
        <begin position="1843"/>
        <end position="1903"/>
    </location>
</feature>
<keyword evidence="1" id="KW-0677">Repeat</keyword>
<dbReference type="Pfam" id="PF20148">
    <property type="entry name" value="DUF6531"/>
    <property type="match status" value="1"/>
</dbReference>
<dbReference type="PROSITE" id="PS50817">
    <property type="entry name" value="INTEIN_N_TER"/>
    <property type="match status" value="1"/>
</dbReference>
<dbReference type="SMART" id="SM00282">
    <property type="entry name" value="LamG"/>
    <property type="match status" value="3"/>
</dbReference>
<evidence type="ECO:0000259" key="3">
    <source>
        <dbReference type="PROSITE" id="PS50025"/>
    </source>
</evidence>
<dbReference type="GO" id="GO:0016539">
    <property type="term" value="P:intein-mediated protein splicing"/>
    <property type="evidence" value="ECO:0007669"/>
    <property type="project" value="InterPro"/>
</dbReference>
<feature type="region of interest" description="Disordered" evidence="2">
    <location>
        <begin position="2217"/>
        <end position="2252"/>
    </location>
</feature>
<dbReference type="InterPro" id="IPR006530">
    <property type="entry name" value="YD"/>
</dbReference>
<feature type="compositionally biased region" description="Basic and acidic residues" evidence="2">
    <location>
        <begin position="2159"/>
        <end position="2170"/>
    </location>
</feature>
<dbReference type="Pfam" id="PF05593">
    <property type="entry name" value="RHS_repeat"/>
    <property type="match status" value="10"/>
</dbReference>
<feature type="compositionally biased region" description="Basic residues" evidence="2">
    <location>
        <begin position="3151"/>
        <end position="3167"/>
    </location>
</feature>
<evidence type="ECO:0000256" key="2">
    <source>
        <dbReference type="SAM" id="MobiDB-lite"/>
    </source>
</evidence>
<feature type="region of interest" description="Disordered" evidence="2">
    <location>
        <begin position="40"/>
        <end position="144"/>
    </location>
</feature>
<dbReference type="InterPro" id="IPR031325">
    <property type="entry name" value="RHS_repeat"/>
</dbReference>
<name>A0A1I7AKH0_9ACTN</name>
<feature type="region of interest" description="Disordered" evidence="2">
    <location>
        <begin position="2448"/>
        <end position="2494"/>
    </location>
</feature>
<evidence type="ECO:0000313" key="4">
    <source>
        <dbReference type="EMBL" id="SFT75428.1"/>
    </source>
</evidence>
<feature type="compositionally biased region" description="Gly residues" evidence="2">
    <location>
        <begin position="3302"/>
        <end position="3320"/>
    </location>
</feature>
<dbReference type="CDD" id="cd00110">
    <property type="entry name" value="LamG"/>
    <property type="match status" value="3"/>
</dbReference>
<feature type="domain" description="Laminin G" evidence="3">
    <location>
        <begin position="1302"/>
        <end position="1486"/>
    </location>
</feature>
<dbReference type="Pfam" id="PF13385">
    <property type="entry name" value="Laminin_G_3"/>
    <property type="match status" value="3"/>
</dbReference>
<feature type="region of interest" description="Disordered" evidence="2">
    <location>
        <begin position="1976"/>
        <end position="1997"/>
    </location>
</feature>
<dbReference type="GO" id="GO:0005975">
    <property type="term" value="P:carbohydrate metabolic process"/>
    <property type="evidence" value="ECO:0007669"/>
    <property type="project" value="UniProtKB-ARBA"/>
</dbReference>
<dbReference type="Gene3D" id="2.60.40.10">
    <property type="entry name" value="Immunoglobulins"/>
    <property type="match status" value="1"/>
</dbReference>
<dbReference type="InterPro" id="IPR032871">
    <property type="entry name" value="AHH_dom_containing"/>
</dbReference>
<dbReference type="SUPFAM" id="SSF49899">
    <property type="entry name" value="Concanavalin A-like lectins/glucanases"/>
    <property type="match status" value="3"/>
</dbReference>
<evidence type="ECO:0000313" key="5">
    <source>
        <dbReference type="Proteomes" id="UP000199165"/>
    </source>
</evidence>
<feature type="region of interest" description="Disordered" evidence="2">
    <location>
        <begin position="3286"/>
        <end position="3326"/>
    </location>
</feature>
<protein>
    <submittedName>
        <fullName evidence="4">Intein N-terminal splicing region/RHS repeat-associated core domain-containing protein</fullName>
    </submittedName>
</protein>
<proteinExistence type="predicted"/>
<feature type="compositionally biased region" description="Polar residues" evidence="2">
    <location>
        <begin position="2992"/>
        <end position="3013"/>
    </location>
</feature>
<dbReference type="InterPro" id="IPR006141">
    <property type="entry name" value="Intein_N"/>
</dbReference>
<dbReference type="InterPro" id="IPR036844">
    <property type="entry name" value="Hint_dom_sf"/>
</dbReference>
<dbReference type="Pfam" id="PF25023">
    <property type="entry name" value="TEN_YD-shell"/>
    <property type="match status" value="1"/>
</dbReference>
<feature type="region of interest" description="Disordered" evidence="2">
    <location>
        <begin position="2992"/>
        <end position="3022"/>
    </location>
</feature>
<sequence length="3591" mass="384451">MSYDAHRGSTPRPARIGSLLLALAVVVGLINAPQLQARAATQGEIPEQRQGSAAGRSHDASSEDTSAENESGGKSHNARPAEGLPSDERPPAPELPQQLPEKAKVSIGSEPDAATRGFDPNTSRELKSERSSQSQTFANADGTRTLRVYQSQKFAETTDGGLQPVDLTLEQDGGVWKTTTDSRTKNFADAASTSEIASVELADGRSLGFRVADAADVTAKVSGSSVTYPGIRPQSDLNLQATAVGIKETIRLKSADAPTVWDFPMNVGDLTPEPHEGSVLLKDSEGEVRHVIPPGYMVDSNVHPRSGEGVRSDGVKYEIVGDAEQPVLRVSVDEEWLADPERVFPVKVDPSVVGKDTDGTTYVQSPYDSDYSGEPNMSVGTYNGGGNKAAAFLKFDSISSDLAGNYILGARLRMFETWSYSCEARPVRVHEVTQPWSVQGSKSYPGPATGAEIARKSFAHGYNDSCGSQWVDIPLGNAGRDLVHGWTHGEPNHGLALRASDTDSKGWKKFASAASANPPYLEVTYTPYWADYELGGMSPVVTSSDDGRMSVTVTNRGRDTWTPDNDYKLGYRLWDAEGNELPRTSTAWTDMPHDVAPGQTVTLDARVEKLPPGEYSLRWDMDHYGTTRFSSTGAPMSASVAFTVPNQPPAVDSMSPPSDYNASVLTPTLALTGHDQDAYPGEGINYRFKVCSASGEDCFNSGWVDSPVWSVPEGELTWGENYVWYGQIGDMRIASPWTQGSHLTTKVPQPPVTSHLSSGDEVGGRVDPGVGNFAEVETDAEIAAVGPELSVARSYNSLDPRQNLAFGSGWSTKWDARVVPDDDGSGNVVVTYATGQQARYGRNPDGSYATPSGRTATLVRTESDGWTLRTQGGQRYEFDSNGRLSRIVDAQGREQHLSYDDSGNLATVTDATSGRSLNLTFSGGHVTEVSTAPDPVSTWYYHYDGDRLTRVCDPTGACDNYTYTDSSHYRSVTLDANPHAYWRLSEQSGTAVTSEVPGYWESKEATSHNLTHGRPGPIAGGSTTAAGFDGSSSYVQLPDDMVRNSQYLAVEMWFKTSSSNGEILFSTGYDRPGTSNPSDAAMPVLYVGTDGKLHGHFWNGKTAGIATGSTVNDGEWHHVVLSGARDTQTLFLDGRTVGSQSGELANVDPLNHVGAGWFNSRDWPAAPNATWDYFDGDIAEVAMYHQPMGRTVAAEHHAARTATEQLTSIKRAGGAYAAEISYDSSTARVTSYTDSDGGTWQVGESTTEGDGFRYGEAVTGSRPNAHWRLRENEGTTARGDPALRRAEYHSVSRTSGPFPDTAARSFDGQRSYVQLPDDALTGRKRLAVELWFKTSSTDGGVLFSTGNNRPDDENPTGGAMPVLYVGTDGKLHGHFWNAKTEGAVSANKVNDGQWHQVMLSGKPEQQTLYLDGNAVQTLQGELQNVDPYGYVGTGLLNGLNWPAKPEGTWGYFEGSIGQVALYPYGVSASDAQEHYAARGDAADYRAAVREENVHTLWTLGDPAGSTHAESVHALTDATYHGVDKDVSPPMRGAGAVGFDGQSSYVRLPNSQARGRGRLSVEMWFKTSSSAGGVLYATGYFGPNVSQPSTGAVPVLYVGTDGKLRGHFRNGKVSGITTDSAVNDGEWHHVALSAAGDSQRLYLDGDMVGSQSGEVDNFFRYDFLGIGQVDSKDWPALPDQVWNHFEGSIGEVALYHRPLDSASVADHYSARNAATAVDITGPDGGVRTYTYDPNAGGRTISVTNSDGATKVYGYDTGGFVNRITDANGNTTRISNDERGNQLSRTRCRTDGTEKCYTSYRSYYHNPDDPLDPRNGKVTEFRDARSDSETDDTYLTTYSYNAAGKLTSTSEPGETGGAQRTTTNTYTTGDEPAPDGGTQPPGLLASETDPAGNETSHTYTSAGDLASVTDPAGLVTEYDYDGLGRKTTETQVSDSEPDGLTTTFDYDQASRLVEKVGPETENAVTGELHQRRVRNTYNGDGSIAETTVDDALGNDPARTTSYTYDNRGRRLEVTGPEGGVTRTEYDEFGEVVRRVTPTGTEYTYTYTAARHQLATMTVTGFSGDGSEPHDVVLESRAYDPAGRLASVTDAMGRTTTRTYYDDGQLAAERLLDYQDPESGETRDLLLRRYEYLGNGSESLVVRGDGQYSTSTEYDPAGRPVRSTDREGERVLRSTETSYDAVGNPVEVIDRNPQGETVRHAESDYDPMGRRLSHTVHTGGETLVSKSHRDQRGLVTSTVDPRGTAQGADPAEFTTEYGYDELGRRVTVTRPEVRAESGGNPAEPVSPVVTNGYNTFGEAVARRGPNGNVTTSAYDKAGRQVSTTRPDYTPPGASEPITATSTKSYDAAGRVVESTDALGDTTTFGYDELGNLVRRTNPAREGEQSGGVWRATYDPLGERLSVTDVTGAERHYTYDELGRTITSTVVERVPEPTRNLTTRYTYDALGNPASVSTPTGLTTTYEHDDLGNPVSMTDPAGNTTTSVYNAQGKPVSITEPSGVTTNYEYDLAGRLLRTSDLDASGDEVRDRAFGYDRAGNQVSSTDAHGVTTTRSFDPLNRLRSVTRPVADGEEITTSYGYDAAGNVTRATDGNGNNTVYTVNSWNTTESTIEPATERHPDAADRTYTTAYDALGRVKREIQPGGVTVSKSYDALGNLVGESGSGAEASTPDRSFGYDKAGRMTSATVSGKTNTFGYDDRGNLVSAAGPSGDSTFAYDDEGRISTTTTAAGEASFGYDAAGRLATAVDPLTGITATYGYDDAGRRAQVEYGGQGTYREYGYDELSRLSSDTVHRADDSVSTELSYDYDVADRLISKQNSTASATTTSDYTYDKAGRLTSWDNGDQVTQYSWDAAGNLVGSGGETATYDERNRLLSRGGTEFEYSARGTVTARSAGGTTTDVRFNAYGEMTADGGKSYGYDALNRLVSSGSRSLSYAGDSLKVTSDGQSEYSYTPEGGALGVGNGDSAGIAVTNQHTDLVGTVSPGDGSVSGWRSYSPFGQVSEQEGSQPSLGYQGQFTDSDSGKVNMGSRWYRPGTGTFTSRDSANLDPTSTTDANRYAYAGGNPLTRIDPRGYFWGKALDVVKEVSGYNDAKRCLQGSWAGCAWTAANFTPVGKIAKGVKTAYKGYKTWSRGRKAGKAADDVPSSGRKFNRGGGSKAKSKGKSRGGGKARGRAGTRVGKTVGHVGGRVAVSAGGSAAGSTMSRAAIAQAREAAREAARLAARRKRVRDDAMTHHPKPKPSNTVSKQVQNRLNRLDNQEPIELGVLAADAASAGSAEDAGGFVPDALGAVGGLRRGGGMSRPGSAPELPGGGSARSSGSGGSSGAGGSCTPNSFVPGTEVVLADGSRKAIEEVELGDRVLATDPQSGETEPERVTATITGEGEKHLVEVTVDTDGDRGSATESVTATGEHPFWVPNRDEWVDAADLQAGDRVRTAEGEQRLVTSIRTWTALQRVHNLTINDTHTYYVDLNGHDETLVHNSNCSTQSKKLKRNLEAIGEFPPAAGHQAHHIVPSGSPKVAGARAALEKFGISINDPRNGIFLPQTERGENPEGRTTHNKTFRNEYYFAVEREFSRAGSAEEVLESLSRFKDVLHAGEWP</sequence>
<dbReference type="InterPro" id="IPR001791">
    <property type="entry name" value="Laminin_G"/>
</dbReference>
<feature type="compositionally biased region" description="Polar residues" evidence="2">
    <location>
        <begin position="1843"/>
        <end position="1866"/>
    </location>
</feature>
<feature type="compositionally biased region" description="Basic and acidic residues" evidence="2">
    <location>
        <begin position="1804"/>
        <end position="1826"/>
    </location>
</feature>
<dbReference type="InterPro" id="IPR045351">
    <property type="entry name" value="DUF6531"/>
</dbReference>
<feature type="region of interest" description="Disordered" evidence="2">
    <location>
        <begin position="2316"/>
        <end position="2336"/>
    </location>
</feature>
<dbReference type="RefSeq" id="WP_139235224.1">
    <property type="nucleotide sequence ID" value="NZ_FPAT01000007.1"/>
</dbReference>
<dbReference type="InterPro" id="IPR050708">
    <property type="entry name" value="T6SS_VgrG/RHS"/>
</dbReference>
<dbReference type="PROSITE" id="PS50025">
    <property type="entry name" value="LAM_G_DOMAIN"/>
    <property type="match status" value="3"/>
</dbReference>
<dbReference type="CDD" id="cd00081">
    <property type="entry name" value="Hint"/>
    <property type="match status" value="1"/>
</dbReference>
<dbReference type="PANTHER" id="PTHR32305">
    <property type="match status" value="1"/>
</dbReference>